<feature type="compositionally biased region" description="Polar residues" evidence="1">
    <location>
        <begin position="49"/>
        <end position="62"/>
    </location>
</feature>
<gene>
    <name evidence="2" type="ORF">L201_001729</name>
</gene>
<evidence type="ECO:0000313" key="2">
    <source>
        <dbReference type="EMBL" id="WWC86850.1"/>
    </source>
</evidence>
<proteinExistence type="predicted"/>
<feature type="compositionally biased region" description="Basic and acidic residues" evidence="1">
    <location>
        <begin position="214"/>
        <end position="227"/>
    </location>
</feature>
<reference evidence="2 3" key="1">
    <citation type="submission" date="2024-01" db="EMBL/GenBank/DDBJ databases">
        <title>Comparative genomics of Cryptococcus and Kwoniella reveals pathogenesis evolution and contrasting modes of karyotype evolution via chromosome fusion or intercentromeric recombination.</title>
        <authorList>
            <person name="Coelho M.A."/>
            <person name="David-Palma M."/>
            <person name="Shea T."/>
            <person name="Bowers K."/>
            <person name="McGinley-Smith S."/>
            <person name="Mohammad A.W."/>
            <person name="Gnirke A."/>
            <person name="Yurkov A.M."/>
            <person name="Nowrousian M."/>
            <person name="Sun S."/>
            <person name="Cuomo C.A."/>
            <person name="Heitman J."/>
        </authorList>
    </citation>
    <scope>NUCLEOTIDE SEQUENCE [LARGE SCALE GENOMIC DNA]</scope>
    <source>
        <strain evidence="2 3">CBS 6074</strain>
    </source>
</reference>
<evidence type="ECO:0000256" key="1">
    <source>
        <dbReference type="SAM" id="MobiDB-lite"/>
    </source>
</evidence>
<feature type="compositionally biased region" description="Polar residues" evidence="1">
    <location>
        <begin position="228"/>
        <end position="243"/>
    </location>
</feature>
<dbReference type="Proteomes" id="UP001355207">
    <property type="component" value="Chromosome 2"/>
</dbReference>
<dbReference type="EMBL" id="CP144099">
    <property type="protein sequence ID" value="WWC86850.1"/>
    <property type="molecule type" value="Genomic_DNA"/>
</dbReference>
<feature type="compositionally biased region" description="Basic and acidic residues" evidence="1">
    <location>
        <begin position="303"/>
        <end position="321"/>
    </location>
</feature>
<evidence type="ECO:0000313" key="3">
    <source>
        <dbReference type="Proteomes" id="UP001355207"/>
    </source>
</evidence>
<feature type="compositionally biased region" description="Low complexity" evidence="1">
    <location>
        <begin position="63"/>
        <end position="77"/>
    </location>
</feature>
<protein>
    <submittedName>
        <fullName evidence="2">Uncharacterized protein</fullName>
    </submittedName>
</protein>
<feature type="compositionally biased region" description="Low complexity" evidence="1">
    <location>
        <begin position="92"/>
        <end position="107"/>
    </location>
</feature>
<organism evidence="2 3">
    <name type="scientific">Kwoniella dendrophila CBS 6074</name>
    <dbReference type="NCBI Taxonomy" id="1295534"/>
    <lineage>
        <taxon>Eukaryota</taxon>
        <taxon>Fungi</taxon>
        <taxon>Dikarya</taxon>
        <taxon>Basidiomycota</taxon>
        <taxon>Agaricomycotina</taxon>
        <taxon>Tremellomycetes</taxon>
        <taxon>Tremellales</taxon>
        <taxon>Cryptococcaceae</taxon>
        <taxon>Kwoniella</taxon>
    </lineage>
</organism>
<dbReference type="AlphaFoldDB" id="A0AAX4JQK7"/>
<feature type="region of interest" description="Disordered" evidence="1">
    <location>
        <begin position="37"/>
        <end position="77"/>
    </location>
</feature>
<keyword evidence="3" id="KW-1185">Reference proteome</keyword>
<sequence length="609" mass="67549">MSSSNFSNLQRFQDYLNSAPATGGGYISELTEQELAAEEASTQKKPRFANSTDDIVTNNDAVTGNNTNSSNNEGTLESFASKLKSQLGSIFTSNTTNDTSDTATKTNYSDKSSRPLAPTVEDVEEDQSTSDNGDNVPRGRDKEKRRAHYGTRHFSPDDKFRPSHSSRKSSSSSSDDWDEPTDGRDRRKTRDEDDIHRIWKNYNPDGVSFPEFLEEYHNKVEGYERSEQSGTKTKPRRTQTPFNRSPIPYSDHEDHEMSGAIQSSDDEDEFTSKTNDKSTRSRLHRRSSTNHNKDMNDSGSTDSKADSPRTSRRQSFRDWYNRRFHGTQSGPDQSYIPDNVFGNMNYSFASPFQPSFMAPAPNMSWNNNSWQSGPGSWMPPPGDFSSLNFGQPSSNPFNPYNQSTWQSGFTNPAIGIPPNFNPYFPNTPNQAFFNGGYPPNTPSPWANPSIGPINIQNTTQSSMGQSQTPGTTFADRIGKMTEKRLEMERNTAATASTATSLPGTTINNTAATNQLSSLLGGLNPFQQQQLLQNLSQQGNNLSWADRIRLQQALSGNEIGNGNDAKLDSRSNEWRTASVNGTSFRVPPGRSVREVYNTLTGGGFGGNSFF</sequence>
<dbReference type="GeneID" id="91092401"/>
<feature type="region of interest" description="Disordered" evidence="1">
    <location>
        <begin position="91"/>
        <end position="335"/>
    </location>
</feature>
<accession>A0AAX4JQK7</accession>
<feature type="compositionally biased region" description="Basic and acidic residues" evidence="1">
    <location>
        <begin position="270"/>
        <end position="279"/>
    </location>
</feature>
<feature type="compositionally biased region" description="Basic and acidic residues" evidence="1">
    <location>
        <begin position="181"/>
        <end position="197"/>
    </location>
</feature>
<dbReference type="RefSeq" id="XP_066073613.1">
    <property type="nucleotide sequence ID" value="XM_066217516.1"/>
</dbReference>
<name>A0AAX4JQK7_9TREE</name>